<dbReference type="GO" id="GO:0005524">
    <property type="term" value="F:ATP binding"/>
    <property type="evidence" value="ECO:0007669"/>
    <property type="project" value="UniProtKB-UniRule"/>
</dbReference>
<keyword evidence="4" id="KW-0418">Kinase</keyword>
<evidence type="ECO:0000256" key="1">
    <source>
        <dbReference type="ARBA" id="ARBA00022527"/>
    </source>
</evidence>
<evidence type="ECO:0000259" key="8">
    <source>
        <dbReference type="PROSITE" id="PS50011"/>
    </source>
</evidence>
<dbReference type="EMBL" id="SDRB02009624">
    <property type="protein sequence ID" value="THG08054.1"/>
    <property type="molecule type" value="Genomic_DNA"/>
</dbReference>
<name>A0A4S4DY78_CAMSN</name>
<feature type="domain" description="Protein kinase" evidence="8">
    <location>
        <begin position="473"/>
        <end position="753"/>
    </location>
</feature>
<evidence type="ECO:0000313" key="10">
    <source>
        <dbReference type="Proteomes" id="UP000306102"/>
    </source>
</evidence>
<dbReference type="PANTHER" id="PTHR23257:SF821">
    <property type="entry name" value="ATP BINDING PROTEIN"/>
    <property type="match status" value="1"/>
</dbReference>
<dbReference type="Pfam" id="PF07714">
    <property type="entry name" value="PK_Tyr_Ser-Thr"/>
    <property type="match status" value="1"/>
</dbReference>
<keyword evidence="1" id="KW-0723">Serine/threonine-protein kinase</keyword>
<gene>
    <name evidence="9" type="ORF">TEA_011888</name>
</gene>
<dbReference type="InterPro" id="IPR000719">
    <property type="entry name" value="Prot_kinase_dom"/>
</dbReference>
<feature type="compositionally biased region" description="Basic residues" evidence="7">
    <location>
        <begin position="408"/>
        <end position="417"/>
    </location>
</feature>
<dbReference type="InterPro" id="IPR001245">
    <property type="entry name" value="Ser-Thr/Tyr_kinase_cat_dom"/>
</dbReference>
<dbReference type="SUPFAM" id="SSF56112">
    <property type="entry name" value="Protein kinase-like (PK-like)"/>
    <property type="match status" value="1"/>
</dbReference>
<keyword evidence="5 6" id="KW-0067">ATP-binding</keyword>
<dbReference type="InterPro" id="IPR050167">
    <property type="entry name" value="Ser_Thr_protein_kinase"/>
</dbReference>
<evidence type="ECO:0000256" key="2">
    <source>
        <dbReference type="ARBA" id="ARBA00022679"/>
    </source>
</evidence>
<dbReference type="InterPro" id="IPR011009">
    <property type="entry name" value="Kinase-like_dom_sf"/>
</dbReference>
<dbReference type="PROSITE" id="PS00107">
    <property type="entry name" value="PROTEIN_KINASE_ATP"/>
    <property type="match status" value="1"/>
</dbReference>
<reference evidence="9 10" key="1">
    <citation type="journal article" date="2018" name="Proc. Natl. Acad. Sci. U.S.A.">
        <title>Draft genome sequence of Camellia sinensis var. sinensis provides insights into the evolution of the tea genome and tea quality.</title>
        <authorList>
            <person name="Wei C."/>
            <person name="Yang H."/>
            <person name="Wang S."/>
            <person name="Zhao J."/>
            <person name="Liu C."/>
            <person name="Gao L."/>
            <person name="Xia E."/>
            <person name="Lu Y."/>
            <person name="Tai Y."/>
            <person name="She G."/>
            <person name="Sun J."/>
            <person name="Cao H."/>
            <person name="Tong W."/>
            <person name="Gao Q."/>
            <person name="Li Y."/>
            <person name="Deng W."/>
            <person name="Jiang X."/>
            <person name="Wang W."/>
            <person name="Chen Q."/>
            <person name="Zhang S."/>
            <person name="Li H."/>
            <person name="Wu J."/>
            <person name="Wang P."/>
            <person name="Li P."/>
            <person name="Shi C."/>
            <person name="Zheng F."/>
            <person name="Jian J."/>
            <person name="Huang B."/>
            <person name="Shan D."/>
            <person name="Shi M."/>
            <person name="Fang C."/>
            <person name="Yue Y."/>
            <person name="Li F."/>
            <person name="Li D."/>
            <person name="Wei S."/>
            <person name="Han B."/>
            <person name="Jiang C."/>
            <person name="Yin Y."/>
            <person name="Xia T."/>
            <person name="Zhang Z."/>
            <person name="Bennetzen J.L."/>
            <person name="Zhao S."/>
            <person name="Wan X."/>
        </authorList>
    </citation>
    <scope>NUCLEOTIDE SEQUENCE [LARGE SCALE GENOMIC DNA]</scope>
    <source>
        <strain evidence="10">cv. Shuchazao</strain>
        <tissue evidence="9">Leaf</tissue>
    </source>
</reference>
<evidence type="ECO:0000313" key="9">
    <source>
        <dbReference type="EMBL" id="THG08054.1"/>
    </source>
</evidence>
<dbReference type="Pfam" id="PF14381">
    <property type="entry name" value="EDR1_CTR1_ARMC3_pept"/>
    <property type="match status" value="1"/>
</dbReference>
<feature type="binding site" evidence="6">
    <location>
        <position position="585"/>
    </location>
    <ligand>
        <name>ATP</name>
        <dbReference type="ChEBI" id="CHEBI:30616"/>
    </ligand>
</feature>
<keyword evidence="10" id="KW-1185">Reference proteome</keyword>
<dbReference type="Gene3D" id="1.10.510.10">
    <property type="entry name" value="Transferase(Phosphotransferase) domain 1"/>
    <property type="match status" value="2"/>
</dbReference>
<keyword evidence="2" id="KW-0808">Transferase</keyword>
<comment type="caution">
    <text evidence="9">The sequence shown here is derived from an EMBL/GenBank/DDBJ whole genome shotgun (WGS) entry which is preliminary data.</text>
</comment>
<feature type="region of interest" description="Disordered" evidence="7">
    <location>
        <begin position="1"/>
        <end position="24"/>
    </location>
</feature>
<proteinExistence type="predicted"/>
<protein>
    <recommendedName>
        <fullName evidence="8">Protein kinase domain-containing protein</fullName>
    </recommendedName>
</protein>
<dbReference type="PANTHER" id="PTHR23257">
    <property type="entry name" value="SERINE-THREONINE PROTEIN KINASE"/>
    <property type="match status" value="1"/>
</dbReference>
<dbReference type="GO" id="GO:0005737">
    <property type="term" value="C:cytoplasm"/>
    <property type="evidence" value="ECO:0007669"/>
    <property type="project" value="TreeGrafter"/>
</dbReference>
<dbReference type="PROSITE" id="PS00108">
    <property type="entry name" value="PROTEIN_KINASE_ST"/>
    <property type="match status" value="1"/>
</dbReference>
<feature type="region of interest" description="Disordered" evidence="7">
    <location>
        <begin position="387"/>
        <end position="420"/>
    </location>
</feature>
<organism evidence="9 10">
    <name type="scientific">Camellia sinensis var. sinensis</name>
    <name type="common">China tea</name>
    <dbReference type="NCBI Taxonomy" id="542762"/>
    <lineage>
        <taxon>Eukaryota</taxon>
        <taxon>Viridiplantae</taxon>
        <taxon>Streptophyta</taxon>
        <taxon>Embryophyta</taxon>
        <taxon>Tracheophyta</taxon>
        <taxon>Spermatophyta</taxon>
        <taxon>Magnoliopsida</taxon>
        <taxon>eudicotyledons</taxon>
        <taxon>Gunneridae</taxon>
        <taxon>Pentapetalae</taxon>
        <taxon>asterids</taxon>
        <taxon>Ericales</taxon>
        <taxon>Theaceae</taxon>
        <taxon>Camellia</taxon>
    </lineage>
</organism>
<dbReference type="Proteomes" id="UP000306102">
    <property type="component" value="Unassembled WGS sequence"/>
</dbReference>
<dbReference type="GO" id="GO:0004674">
    <property type="term" value="F:protein serine/threonine kinase activity"/>
    <property type="evidence" value="ECO:0007669"/>
    <property type="project" value="UniProtKB-KW"/>
</dbReference>
<sequence length="755" mass="85320">MDKTRDDAGLAEPGPAESGRSNDTWWPSNLMERLRSEAEAVEKWLNEMEHLQVENARVLGDIRCKISLAMDYQICHVHKDSRVCGHISMLVGWLLGGRKFFLCHCWEAEAVEKWLNEMEHLQVENARVYEFYKQPNLDLNPAKAALEEVSHALDNQGVRMLGQIKHGTCHARAILFKVLADTVDLDSRLMVGLPRDGVMERTDSYKHMSVIVMMNSVELLVDLVRFPGQLIPFSTKAIFMFHISAAGESDSADYDSCDSPLEPNSPLCGSSERVYVEGAENNESLQSFYPYKLEASVKVSGPSLRNVMLQPKTMIDGRLNLSHSEPNIANAFWRRSQMKVIAEQQTASSSPEHPLLRVHGRSILGGHRDSFRDYGNDMATSRGHARFMQEGSPEPTDRSAGASPLETHRRRRRRRHSISMTPEIGDDIVRVVRAMNETLKQSRLPREHVDAHSFCSMSKENNKPDPHESVSNFHHDEMSGEKSTAYYFHRTQMSSQKAISLPSSPHLSRRLASGMCESAVLTGNAEMTSTWNKVLESSKILNKPLLPFQEWNIDFSELTVGIRVGIGFFGEVFRGIWNGTDVAIKVFLEQDLTVENIEDFCNEISILRGLMCIHRMKIAHRDLKSANCLVDKHWTVKICDFGLSRVLTTRPMRDASSAGTPEWMAPELIHNEPFTEKCDIFSLGVIIWELCTLNRPWEGIPSVQVVYAVANDGLRLEIPEGPLGKLIADCWSEPDERPSCEDILSRLLNCEYILC</sequence>
<dbReference type="GO" id="GO:0007165">
    <property type="term" value="P:signal transduction"/>
    <property type="evidence" value="ECO:0007669"/>
    <property type="project" value="TreeGrafter"/>
</dbReference>
<keyword evidence="3 6" id="KW-0547">Nucleotide-binding</keyword>
<evidence type="ECO:0000256" key="4">
    <source>
        <dbReference type="ARBA" id="ARBA00022777"/>
    </source>
</evidence>
<evidence type="ECO:0000256" key="6">
    <source>
        <dbReference type="PROSITE-ProRule" id="PRU10141"/>
    </source>
</evidence>
<accession>A0A4S4DY78</accession>
<dbReference type="InterPro" id="IPR017441">
    <property type="entry name" value="Protein_kinase_ATP_BS"/>
</dbReference>
<evidence type="ECO:0000256" key="5">
    <source>
        <dbReference type="ARBA" id="ARBA00022840"/>
    </source>
</evidence>
<dbReference type="InterPro" id="IPR008271">
    <property type="entry name" value="Ser/Thr_kinase_AS"/>
</dbReference>
<evidence type="ECO:0000256" key="7">
    <source>
        <dbReference type="SAM" id="MobiDB-lite"/>
    </source>
</evidence>
<dbReference type="InterPro" id="IPR055164">
    <property type="entry name" value="EDR1/CTR1/ARMC3-like_pept-like"/>
</dbReference>
<dbReference type="PROSITE" id="PS50011">
    <property type="entry name" value="PROTEIN_KINASE_DOM"/>
    <property type="match status" value="1"/>
</dbReference>
<dbReference type="STRING" id="542762.A0A4S4DY78"/>
<dbReference type="AlphaFoldDB" id="A0A4S4DY78"/>
<dbReference type="SMART" id="SM00220">
    <property type="entry name" value="S_TKc"/>
    <property type="match status" value="1"/>
</dbReference>
<evidence type="ECO:0000256" key="3">
    <source>
        <dbReference type="ARBA" id="ARBA00022741"/>
    </source>
</evidence>